<evidence type="ECO:0000313" key="12">
    <source>
        <dbReference type="Proteomes" id="UP000522688"/>
    </source>
</evidence>
<dbReference type="EMBL" id="JACGWW010000002">
    <property type="protein sequence ID" value="MBA8813429.1"/>
    <property type="molecule type" value="Genomic_DNA"/>
</dbReference>
<dbReference type="InterPro" id="IPR032818">
    <property type="entry name" value="DedA-like"/>
</dbReference>
<organism evidence="10 12">
    <name type="scientific">Frigoribacterium faeni</name>
    <dbReference type="NCBI Taxonomy" id="145483"/>
    <lineage>
        <taxon>Bacteria</taxon>
        <taxon>Bacillati</taxon>
        <taxon>Actinomycetota</taxon>
        <taxon>Actinomycetes</taxon>
        <taxon>Micrococcales</taxon>
        <taxon>Microbacteriaceae</taxon>
        <taxon>Frigoribacterium</taxon>
    </lineage>
</organism>
<reference evidence="10 12" key="2">
    <citation type="submission" date="2020-07" db="EMBL/GenBank/DDBJ databases">
        <title>Sequencing the genomes of 1000 actinobacteria strains.</title>
        <authorList>
            <person name="Klenk H.-P."/>
        </authorList>
    </citation>
    <scope>NUCLEOTIDE SEQUENCE [LARGE SCALE GENOMIC DNA]</scope>
    <source>
        <strain evidence="10 12">DSM 10309</strain>
    </source>
</reference>
<evidence type="ECO:0000256" key="2">
    <source>
        <dbReference type="ARBA" id="ARBA00010792"/>
    </source>
</evidence>
<comment type="subcellular location">
    <subcellularLocation>
        <location evidence="1 7">Cell membrane</location>
        <topology evidence="1 7">Multi-pass membrane protein</topology>
    </subcellularLocation>
</comment>
<dbReference type="Pfam" id="PF09335">
    <property type="entry name" value="VTT_dom"/>
    <property type="match status" value="1"/>
</dbReference>
<evidence type="ECO:0000256" key="5">
    <source>
        <dbReference type="ARBA" id="ARBA00022989"/>
    </source>
</evidence>
<proteinExistence type="inferred from homology"/>
<protein>
    <submittedName>
        <fullName evidence="10">Membrane-associated protein</fullName>
    </submittedName>
</protein>
<evidence type="ECO:0000256" key="6">
    <source>
        <dbReference type="ARBA" id="ARBA00023136"/>
    </source>
</evidence>
<feature type="transmembrane region" description="Helical" evidence="7">
    <location>
        <begin position="14"/>
        <end position="32"/>
    </location>
</feature>
<dbReference type="OrthoDB" id="9813426at2"/>
<evidence type="ECO:0000313" key="9">
    <source>
        <dbReference type="EMBL" id="GEK83053.1"/>
    </source>
</evidence>
<feature type="transmembrane region" description="Helical" evidence="7">
    <location>
        <begin position="63"/>
        <end position="89"/>
    </location>
</feature>
<sequence length="235" mass="25035">MLPLVSIPWLDPEYLLSAFGPWAVLGVCLLVFAETGLLVGFLFPGDTLLIITGILAATNPGALGLPIWLIAILISVAAFAGGELGYLIGHKVGPRIFERRESGLFSVANVNRTNAFFERFGPMAVIIARFVPVIRTFAPIMAGVGHMSYRRYSLFNAIGALVWGMGITLLGFGIGHIPPIADFVSSYIDLILLAAVLATVIPIAIHYLHGVHQAKKAEQGPGAERPDVSAAPHDA</sequence>
<dbReference type="EMBL" id="BJUV01000011">
    <property type="protein sequence ID" value="GEK83053.1"/>
    <property type="molecule type" value="Genomic_DNA"/>
</dbReference>
<dbReference type="AlphaFoldDB" id="A0A7W3JIE2"/>
<evidence type="ECO:0000259" key="8">
    <source>
        <dbReference type="Pfam" id="PF09335"/>
    </source>
</evidence>
<evidence type="ECO:0000313" key="11">
    <source>
        <dbReference type="Proteomes" id="UP000321154"/>
    </source>
</evidence>
<dbReference type="GO" id="GO:0005886">
    <property type="term" value="C:plasma membrane"/>
    <property type="evidence" value="ECO:0007669"/>
    <property type="project" value="UniProtKB-SubCell"/>
</dbReference>
<comment type="similarity">
    <text evidence="2 7">Belongs to the DedA family.</text>
</comment>
<feature type="domain" description="VTT" evidence="8">
    <location>
        <begin position="43"/>
        <end position="171"/>
    </location>
</feature>
<dbReference type="InterPro" id="IPR032816">
    <property type="entry name" value="VTT_dom"/>
</dbReference>
<evidence type="ECO:0000256" key="7">
    <source>
        <dbReference type="RuleBase" id="RU367016"/>
    </source>
</evidence>
<comment type="caution">
    <text evidence="10">The sequence shown here is derived from an EMBL/GenBank/DDBJ whole genome shotgun (WGS) entry which is preliminary data.</text>
</comment>
<feature type="transmembrane region" description="Helical" evidence="7">
    <location>
        <begin position="154"/>
        <end position="175"/>
    </location>
</feature>
<evidence type="ECO:0000313" key="10">
    <source>
        <dbReference type="EMBL" id="MBA8813429.1"/>
    </source>
</evidence>
<keyword evidence="5 7" id="KW-1133">Transmembrane helix</keyword>
<evidence type="ECO:0000256" key="1">
    <source>
        <dbReference type="ARBA" id="ARBA00004651"/>
    </source>
</evidence>
<feature type="transmembrane region" description="Helical" evidence="7">
    <location>
        <begin position="187"/>
        <end position="208"/>
    </location>
</feature>
<dbReference type="Proteomes" id="UP000522688">
    <property type="component" value="Unassembled WGS sequence"/>
</dbReference>
<reference evidence="9 11" key="1">
    <citation type="submission" date="2019-07" db="EMBL/GenBank/DDBJ databases">
        <title>Whole genome shotgun sequence of Frigoribacterium faeni NBRC 103066.</title>
        <authorList>
            <person name="Hosoyama A."/>
            <person name="Uohara A."/>
            <person name="Ohji S."/>
            <person name="Ichikawa N."/>
        </authorList>
    </citation>
    <scope>NUCLEOTIDE SEQUENCE [LARGE SCALE GENOMIC DNA]</scope>
    <source>
        <strain evidence="9 11">NBRC 103066</strain>
    </source>
</reference>
<evidence type="ECO:0000256" key="3">
    <source>
        <dbReference type="ARBA" id="ARBA00022475"/>
    </source>
</evidence>
<feature type="transmembrane region" description="Helical" evidence="7">
    <location>
        <begin position="37"/>
        <end position="57"/>
    </location>
</feature>
<keyword evidence="6 7" id="KW-0472">Membrane</keyword>
<name>A0A7W3JIE2_9MICO</name>
<dbReference type="RefSeq" id="WP_146854317.1">
    <property type="nucleotide sequence ID" value="NZ_BAAAHR010000001.1"/>
</dbReference>
<keyword evidence="4 7" id="KW-0812">Transmembrane</keyword>
<keyword evidence="11" id="KW-1185">Reference proteome</keyword>
<dbReference type="PANTHER" id="PTHR30353">
    <property type="entry name" value="INNER MEMBRANE PROTEIN DEDA-RELATED"/>
    <property type="match status" value="1"/>
</dbReference>
<dbReference type="Proteomes" id="UP000321154">
    <property type="component" value="Unassembled WGS sequence"/>
</dbReference>
<gene>
    <name evidence="10" type="ORF">FB463_001678</name>
    <name evidence="9" type="ORF">FFA01_13620</name>
</gene>
<keyword evidence="3 7" id="KW-1003">Cell membrane</keyword>
<evidence type="ECO:0000256" key="4">
    <source>
        <dbReference type="ARBA" id="ARBA00022692"/>
    </source>
</evidence>
<dbReference type="PANTHER" id="PTHR30353:SF0">
    <property type="entry name" value="TRANSMEMBRANE PROTEIN"/>
    <property type="match status" value="1"/>
</dbReference>
<accession>A0A7W3JIE2</accession>